<dbReference type="SMART" id="SM00327">
    <property type="entry name" value="VWA"/>
    <property type="match status" value="1"/>
</dbReference>
<evidence type="ECO:0000256" key="14">
    <source>
        <dbReference type="SAM" id="SignalP"/>
    </source>
</evidence>
<dbReference type="InterPro" id="IPR036465">
    <property type="entry name" value="vWFA_dom_sf"/>
</dbReference>
<evidence type="ECO:0000256" key="4">
    <source>
        <dbReference type="ARBA" id="ARBA00022673"/>
    </source>
</evidence>
<keyword evidence="4" id="KW-0107">Calcium channel</keyword>
<keyword evidence="8" id="KW-0851">Voltage-gated channel</keyword>
<proteinExistence type="predicted"/>
<feature type="domain" description="VWFA" evidence="15">
    <location>
        <begin position="253"/>
        <end position="438"/>
    </location>
</feature>
<evidence type="ECO:0000256" key="5">
    <source>
        <dbReference type="ARBA" id="ARBA00022692"/>
    </source>
</evidence>
<keyword evidence="5" id="KW-0812">Transmembrane</keyword>
<dbReference type="PANTHER" id="PTHR10166:SF65">
    <property type="entry name" value="VWFA DOMAIN-CONTAINING PROTEIN"/>
    <property type="match status" value="1"/>
</dbReference>
<dbReference type="PROSITE" id="PS50234">
    <property type="entry name" value="VWFA"/>
    <property type="match status" value="1"/>
</dbReference>
<evidence type="ECO:0000313" key="17">
    <source>
        <dbReference type="WBParaSite" id="SVE_0840800.1"/>
    </source>
</evidence>
<dbReference type="AlphaFoldDB" id="A0A0K0FHP3"/>
<name>A0A0K0FHP3_STRVS</name>
<evidence type="ECO:0000259" key="15">
    <source>
        <dbReference type="PROSITE" id="PS50234"/>
    </source>
</evidence>
<dbReference type="Proteomes" id="UP000035680">
    <property type="component" value="Unassembled WGS sequence"/>
</dbReference>
<evidence type="ECO:0000313" key="16">
    <source>
        <dbReference type="Proteomes" id="UP000035680"/>
    </source>
</evidence>
<dbReference type="InterPro" id="IPR051173">
    <property type="entry name" value="Ca_channel_alpha-2/delta"/>
</dbReference>
<evidence type="ECO:0000256" key="7">
    <source>
        <dbReference type="ARBA" id="ARBA00022837"/>
    </source>
</evidence>
<dbReference type="InterPro" id="IPR002035">
    <property type="entry name" value="VWF_A"/>
</dbReference>
<reference evidence="16" key="1">
    <citation type="submission" date="2014-07" db="EMBL/GenBank/DDBJ databases">
        <authorList>
            <person name="Martin A.A"/>
            <person name="De Silva N."/>
        </authorList>
    </citation>
    <scope>NUCLEOTIDE SEQUENCE</scope>
</reference>
<evidence type="ECO:0000256" key="3">
    <source>
        <dbReference type="ARBA" id="ARBA00022568"/>
    </source>
</evidence>
<evidence type="ECO:0000256" key="8">
    <source>
        <dbReference type="ARBA" id="ARBA00022882"/>
    </source>
</evidence>
<dbReference type="PANTHER" id="PTHR10166">
    <property type="entry name" value="VOLTAGE-DEPENDENT CALCIUM CHANNEL SUBUNIT ALPHA-2/DELTA-RELATED"/>
    <property type="match status" value="1"/>
</dbReference>
<evidence type="ECO:0000256" key="13">
    <source>
        <dbReference type="ARBA" id="ARBA00023303"/>
    </source>
</evidence>
<keyword evidence="3" id="KW-0109">Calcium transport</keyword>
<dbReference type="Gene3D" id="3.40.50.410">
    <property type="entry name" value="von Willebrand factor, type A domain"/>
    <property type="match status" value="1"/>
</dbReference>
<keyword evidence="11" id="KW-0472">Membrane</keyword>
<dbReference type="GO" id="GO:0005891">
    <property type="term" value="C:voltage-gated calcium channel complex"/>
    <property type="evidence" value="ECO:0007669"/>
    <property type="project" value="TreeGrafter"/>
</dbReference>
<keyword evidence="16" id="KW-1185">Reference proteome</keyword>
<evidence type="ECO:0000256" key="1">
    <source>
        <dbReference type="ARBA" id="ARBA00004479"/>
    </source>
</evidence>
<keyword evidence="6 14" id="KW-0732">Signal</keyword>
<feature type="signal peptide" evidence="14">
    <location>
        <begin position="1"/>
        <end position="20"/>
    </location>
</feature>
<evidence type="ECO:0000256" key="11">
    <source>
        <dbReference type="ARBA" id="ARBA00023136"/>
    </source>
</evidence>
<organism evidence="16 17">
    <name type="scientific">Strongyloides venezuelensis</name>
    <name type="common">Threadworm</name>
    <dbReference type="NCBI Taxonomy" id="75913"/>
    <lineage>
        <taxon>Eukaryota</taxon>
        <taxon>Metazoa</taxon>
        <taxon>Ecdysozoa</taxon>
        <taxon>Nematoda</taxon>
        <taxon>Chromadorea</taxon>
        <taxon>Rhabditida</taxon>
        <taxon>Tylenchina</taxon>
        <taxon>Panagrolaimomorpha</taxon>
        <taxon>Strongyloidoidea</taxon>
        <taxon>Strongyloididae</taxon>
        <taxon>Strongyloides</taxon>
    </lineage>
</organism>
<protein>
    <submittedName>
        <fullName evidence="17">VWFA domain-containing protein</fullName>
    </submittedName>
</protein>
<dbReference type="WBParaSite" id="SVE_0840800.1">
    <property type="protein sequence ID" value="SVE_0840800.1"/>
    <property type="gene ID" value="SVE_0840800"/>
</dbReference>
<dbReference type="Pfam" id="PF08399">
    <property type="entry name" value="VWA_N"/>
    <property type="match status" value="1"/>
</dbReference>
<dbReference type="GO" id="GO:0005245">
    <property type="term" value="F:voltage-gated calcium channel activity"/>
    <property type="evidence" value="ECO:0007669"/>
    <property type="project" value="TreeGrafter"/>
</dbReference>
<keyword evidence="9" id="KW-1133">Transmembrane helix</keyword>
<evidence type="ECO:0000256" key="6">
    <source>
        <dbReference type="ARBA" id="ARBA00022729"/>
    </source>
</evidence>
<dbReference type="STRING" id="75913.A0A0K0FHP3"/>
<dbReference type="SUPFAM" id="SSF53300">
    <property type="entry name" value="vWA-like"/>
    <property type="match status" value="1"/>
</dbReference>
<accession>A0A0K0FHP3</accession>
<evidence type="ECO:0000256" key="2">
    <source>
        <dbReference type="ARBA" id="ARBA00022448"/>
    </source>
</evidence>
<reference evidence="17" key="2">
    <citation type="submission" date="2015-08" db="UniProtKB">
        <authorList>
            <consortium name="WormBaseParasite"/>
        </authorList>
    </citation>
    <scope>IDENTIFICATION</scope>
</reference>
<keyword evidence="12" id="KW-0325">Glycoprotein</keyword>
<evidence type="ECO:0000256" key="12">
    <source>
        <dbReference type="ARBA" id="ARBA00023180"/>
    </source>
</evidence>
<evidence type="ECO:0000256" key="10">
    <source>
        <dbReference type="ARBA" id="ARBA00023065"/>
    </source>
</evidence>
<dbReference type="Pfam" id="PF00092">
    <property type="entry name" value="VWA"/>
    <property type="match status" value="1"/>
</dbReference>
<keyword evidence="10" id="KW-0406">Ion transport</keyword>
<keyword evidence="2" id="KW-0813">Transport</keyword>
<dbReference type="Gene3D" id="3.30.450.20">
    <property type="entry name" value="PAS domain"/>
    <property type="match status" value="1"/>
</dbReference>
<keyword evidence="13" id="KW-0407">Ion channel</keyword>
<comment type="subcellular location">
    <subcellularLocation>
        <location evidence="1">Membrane</location>
        <topology evidence="1">Single-pass type I membrane protein</topology>
    </subcellularLocation>
</comment>
<feature type="chain" id="PRO_5005329665" evidence="14">
    <location>
        <begin position="21"/>
        <end position="1092"/>
    </location>
</feature>
<sequence length="1092" mass="128774">MEFFIIFIFIIYHFPHTTYTSLHSAINYFDKQLNTIFEQHSRFRVIDKSLQDVFNRKIENEKVDFLTDSEEVYKRVQQFFADKIHAVQMLTETTERVSKESLNLMRNIEFMDFYPRLQDGVGQYKINEEICNNHLVQFNKSDVTGEYWKEGRGSNYFKHNKVSGIHLAVEAYKCQPEVIKDVNWTSHNDILETFRRNEVEDRYISRQYIGTYSGVTRIYPAIPWIIEPKEYTFDIFDPRYRPWFVMAESAPKDVLFLLDFSGSAKGQTQHLTKMTVLNILATLNPSDYINAVWFNSRRELVMKNCFEGFVPATSRNKRLLRSLLENLEDRDQAFVGPAIEYSYEQFKNLNDLNDTYSSNGHKLIMLFTDGIEEWPTGVIENYTETNTDNIRIFGFSMGYGIGEQPSLDWIACKTDAEYAIINSIAAVRLQSRFYLSKLSEVLSYVYRSSSSILTRPIIFTPPYMDAQKHGPVTTLSIPILNYTNGEDSKGFIGIAAVDYKLNTLKNVINLKNSNFYAFLIDNNGIVYYHPKMKLPKNDIYMIRRTACYNIQNPYRHTKKIQYGFTNEEVLKLMSLSDSISTIDILEIEFNTPIFDEFRKMMIDKRCGEVIEDGDREYRCLVLENTPLVLGFVHQLQEPFFKLKNNDGKMNVHPSFNDITFYYTDVKRFCNISLDHLTNVERIQEITSRTNERCKKEEKIFFSYLNGLSSWVNSWYGKRDIKVKGNNLCNNALYIPRDFSLQYYKFSFVQTRKHITAVFPKCSQNDFLDYMEDLKFDFHKHRIYPKLQFVIHNDGIATIKNILTKDGDIKLANVGVDWSLHFIDEFFKNLTYKNTNWNICFKKNYECYIVTKDSFVIASSKVNYFNHLFDDYNLYNEMKRTGLVSQVEYSNYQLECPSARFFNKAPTASSGTKLKDTIHIFFYFCKSFIKYLYWWIFVPTSIVESQPKIVDNNNCTYNKRNTNEYCAKKQTFFKLNVHSEKEIQFVLENNCTISLKIYPFNESDLYLFVKNSPCHNHEIHQDGSIVKEYDANILNDCLLLKPKYRRIREDLDYTRYHYKEEPRDCPSSSSCILINIKILPTLLLAKYIFYIFF</sequence>
<dbReference type="InterPro" id="IPR013608">
    <property type="entry name" value="VWA_N"/>
</dbReference>
<evidence type="ECO:0000256" key="9">
    <source>
        <dbReference type="ARBA" id="ARBA00022989"/>
    </source>
</evidence>
<keyword evidence="7" id="KW-0106">Calcium</keyword>